<dbReference type="OrthoDB" id="9780777at2"/>
<evidence type="ECO:0000259" key="3">
    <source>
        <dbReference type="Pfam" id="PF16861"/>
    </source>
</evidence>
<sequence>MSEIFCGLKLTHDGSLAAIEDDRLLFSIEAEKLENRDRYSALNTWRDLVAVLGGQGLCPEELTSIAVDGWGRTAGEDTHQVHVIDDAGGRRPVPVASYRDLPGSGIDPLSRPFETAELFGDRLVKFRSFSHATGHALAGYCSSPFARRGESALIVVWDGGMAPCLYHYDPARRSLRPLRWLLDVLGGLYPIFATHLEPFRTGDGALDTDARKLETVILPVSGKAMAYAALGSPDDDALAAMAAASSRHRPTDVVPMYLWSRSVLRELAPKKLSDATLMASMQEYLGGLLVEALRRFVTEHKEFRGTPLALSGGCALNIKWNARVRDSGLFSEVWVPPFPNDAGSAIGAACAEMIDRTGKSALHWSAFAGPEVIPGAEVPQGWTSTPCTLDELAELLAVEGEPVIVLTGRAEIGPRALGHRSIIAPAIDAGMLDRLNELKQRASYRPVAPICLEDAAPDVFSPGTRDPYMLFEHQVRPEWRARVPAVVHVDGSARLQTVGAENPVTYELLTAYRRRTGVPVLCNTSANFNGSGFFPDVASAARWGKVRYIWSEGALYRSEAGR</sequence>
<dbReference type="InterPro" id="IPR038152">
    <property type="entry name" value="Carbam_trans_C_sf"/>
</dbReference>
<comment type="caution">
    <text evidence="4">The sequence shown here is derived from an EMBL/GenBank/DDBJ whole genome shotgun (WGS) entry which is preliminary data.</text>
</comment>
<reference evidence="5 7" key="2">
    <citation type="submission" date="2016-11" db="EMBL/GenBank/DDBJ databases">
        <title>Genome sequencing of Amycolatopsis regifaucium.</title>
        <authorList>
            <person name="Mayilraj S."/>
            <person name="Kaur N."/>
        </authorList>
    </citation>
    <scope>NUCLEOTIDE SEQUENCE [LARGE SCALE GENOMIC DNA]</scope>
    <source>
        <strain evidence="5 7">GY080</strain>
    </source>
</reference>
<dbReference type="Gene3D" id="3.90.870.20">
    <property type="entry name" value="Carbamoyltransferase, C-terminal domain"/>
    <property type="match status" value="1"/>
</dbReference>
<dbReference type="EMBL" id="LOBU02000022">
    <property type="protein sequence ID" value="OKA04490.1"/>
    <property type="molecule type" value="Genomic_DNA"/>
</dbReference>
<proteinExistence type="inferred from homology"/>
<organism evidence="4 6">
    <name type="scientific">Amycolatopsis regifaucium</name>
    <dbReference type="NCBI Taxonomy" id="546365"/>
    <lineage>
        <taxon>Bacteria</taxon>
        <taxon>Bacillati</taxon>
        <taxon>Actinomycetota</taxon>
        <taxon>Actinomycetes</taxon>
        <taxon>Pseudonocardiales</taxon>
        <taxon>Pseudonocardiaceae</taxon>
        <taxon>Amycolatopsis</taxon>
    </lineage>
</organism>
<keyword evidence="7" id="KW-1185">Reference proteome</keyword>
<keyword evidence="4" id="KW-0808">Transferase</keyword>
<accession>A0A154MUN2</accession>
<dbReference type="Gene3D" id="3.30.420.40">
    <property type="match status" value="1"/>
</dbReference>
<dbReference type="Proteomes" id="UP000186883">
    <property type="component" value="Unassembled WGS sequence"/>
</dbReference>
<dbReference type="RefSeq" id="WP_061989781.1">
    <property type="nucleotide sequence ID" value="NZ_FOPQ01000004.1"/>
</dbReference>
<dbReference type="PANTHER" id="PTHR34847">
    <property type="entry name" value="NODULATION PROTEIN U"/>
    <property type="match status" value="1"/>
</dbReference>
<dbReference type="Proteomes" id="UP000076321">
    <property type="component" value="Unassembled WGS sequence"/>
</dbReference>
<gene>
    <name evidence="5" type="ORF">ATP06_0231865</name>
    <name evidence="4" type="ORF">AVL48_18645</name>
</gene>
<feature type="domain" description="Carbamoyltransferase" evidence="2">
    <location>
        <begin position="6"/>
        <end position="350"/>
    </location>
</feature>
<evidence type="ECO:0000256" key="1">
    <source>
        <dbReference type="ARBA" id="ARBA00006129"/>
    </source>
</evidence>
<reference evidence="4 6" key="1">
    <citation type="submission" date="2015-12" db="EMBL/GenBank/DDBJ databases">
        <title>Amycolatopsis regifaucium genome sequencing and assembly.</title>
        <authorList>
            <person name="Mayilraj S."/>
        </authorList>
    </citation>
    <scope>NUCLEOTIDE SEQUENCE [LARGE SCALE GENOMIC DNA]</scope>
    <source>
        <strain evidence="4 6">GY080</strain>
    </source>
</reference>
<dbReference type="Pfam" id="PF02543">
    <property type="entry name" value="Carbam_trans_N"/>
    <property type="match status" value="1"/>
</dbReference>
<evidence type="ECO:0000313" key="7">
    <source>
        <dbReference type="Proteomes" id="UP000186883"/>
    </source>
</evidence>
<name>A0A154MUN2_9PSEU</name>
<evidence type="ECO:0000313" key="6">
    <source>
        <dbReference type="Proteomes" id="UP000076321"/>
    </source>
</evidence>
<dbReference type="PANTHER" id="PTHR34847:SF1">
    <property type="entry name" value="NODULATION PROTEIN U"/>
    <property type="match status" value="1"/>
</dbReference>
<dbReference type="EMBL" id="LQCI01000002">
    <property type="protein sequence ID" value="KZB88006.1"/>
    <property type="molecule type" value="Genomic_DNA"/>
</dbReference>
<dbReference type="Pfam" id="PF16861">
    <property type="entry name" value="Carbam_trans_C"/>
    <property type="match status" value="1"/>
</dbReference>
<protein>
    <submittedName>
        <fullName evidence="4">Carbamoyltransferase</fullName>
    </submittedName>
</protein>
<evidence type="ECO:0000313" key="4">
    <source>
        <dbReference type="EMBL" id="KZB88006.1"/>
    </source>
</evidence>
<dbReference type="InterPro" id="IPR051338">
    <property type="entry name" value="NodU/CmcH_Carbamoyltrnsfr"/>
</dbReference>
<feature type="domain" description="Carbamoyltransferase C-terminal" evidence="3">
    <location>
        <begin position="399"/>
        <end position="540"/>
    </location>
</feature>
<comment type="similarity">
    <text evidence="1">Belongs to the NodU/CmcH family.</text>
</comment>
<dbReference type="GO" id="GO:0016740">
    <property type="term" value="F:transferase activity"/>
    <property type="evidence" value="ECO:0007669"/>
    <property type="project" value="UniProtKB-KW"/>
</dbReference>
<evidence type="ECO:0000259" key="2">
    <source>
        <dbReference type="Pfam" id="PF02543"/>
    </source>
</evidence>
<dbReference type="AlphaFoldDB" id="A0A154MUN2"/>
<evidence type="ECO:0000313" key="5">
    <source>
        <dbReference type="EMBL" id="OKA04490.1"/>
    </source>
</evidence>
<dbReference type="InterPro" id="IPR003696">
    <property type="entry name" value="Carbtransf_dom"/>
</dbReference>
<dbReference type="InterPro" id="IPR031730">
    <property type="entry name" value="Carbam_trans_C"/>
</dbReference>